<accession>Q5VP45</accession>
<evidence type="ECO:0000313" key="3">
    <source>
        <dbReference type="Proteomes" id="UP000000763"/>
    </source>
</evidence>
<organism evidence="2 3">
    <name type="scientific">Oryza sativa subsp. japonica</name>
    <name type="common">Rice</name>
    <dbReference type="NCBI Taxonomy" id="39947"/>
    <lineage>
        <taxon>Eukaryota</taxon>
        <taxon>Viridiplantae</taxon>
        <taxon>Streptophyta</taxon>
        <taxon>Embryophyta</taxon>
        <taxon>Tracheophyta</taxon>
        <taxon>Spermatophyta</taxon>
        <taxon>Magnoliopsida</taxon>
        <taxon>Liliopsida</taxon>
        <taxon>Poales</taxon>
        <taxon>Poaceae</taxon>
        <taxon>BOP clade</taxon>
        <taxon>Oryzoideae</taxon>
        <taxon>Oryzeae</taxon>
        <taxon>Oryzinae</taxon>
        <taxon>Oryza</taxon>
        <taxon>Oryza sativa</taxon>
    </lineage>
</organism>
<feature type="region of interest" description="Disordered" evidence="1">
    <location>
        <begin position="1"/>
        <end position="76"/>
    </location>
</feature>
<dbReference type="AlphaFoldDB" id="Q5VP45"/>
<protein>
    <submittedName>
        <fullName evidence="2">Uncharacterized protein</fullName>
    </submittedName>
</protein>
<dbReference type="Proteomes" id="UP000000763">
    <property type="component" value="Chromosome 6"/>
</dbReference>
<name>Q5VP45_ORYSJ</name>
<evidence type="ECO:0000313" key="2">
    <source>
        <dbReference type="EMBL" id="BAD68780.1"/>
    </source>
</evidence>
<feature type="compositionally biased region" description="Pro residues" evidence="1">
    <location>
        <begin position="1"/>
        <end position="12"/>
    </location>
</feature>
<proteinExistence type="predicted"/>
<gene>
    <name evidence="2" type="primary">P0036F10.24</name>
</gene>
<reference evidence="3" key="2">
    <citation type="journal article" date="2008" name="Nucleic Acids Res.">
        <title>The rice annotation project database (RAP-DB): 2008 update.</title>
        <authorList>
            <consortium name="The rice annotation project (RAP)"/>
        </authorList>
    </citation>
    <scope>GENOME REANNOTATION</scope>
    <source>
        <strain evidence="3">cv. Nipponbare</strain>
    </source>
</reference>
<dbReference type="EMBL" id="AP003767">
    <property type="protein sequence ID" value="BAD68780.1"/>
    <property type="molecule type" value="Genomic_DNA"/>
</dbReference>
<feature type="region of interest" description="Disordered" evidence="1">
    <location>
        <begin position="107"/>
        <end position="143"/>
    </location>
</feature>
<reference evidence="3" key="1">
    <citation type="journal article" date="2005" name="Nature">
        <title>The map-based sequence of the rice genome.</title>
        <authorList>
            <consortium name="International rice genome sequencing project (IRGSP)"/>
            <person name="Matsumoto T."/>
            <person name="Wu J."/>
            <person name="Kanamori H."/>
            <person name="Katayose Y."/>
            <person name="Fujisawa M."/>
            <person name="Namiki N."/>
            <person name="Mizuno H."/>
            <person name="Yamamoto K."/>
            <person name="Antonio B.A."/>
            <person name="Baba T."/>
            <person name="Sakata K."/>
            <person name="Nagamura Y."/>
            <person name="Aoki H."/>
            <person name="Arikawa K."/>
            <person name="Arita K."/>
            <person name="Bito T."/>
            <person name="Chiden Y."/>
            <person name="Fujitsuka N."/>
            <person name="Fukunaka R."/>
            <person name="Hamada M."/>
            <person name="Harada C."/>
            <person name="Hayashi A."/>
            <person name="Hijishita S."/>
            <person name="Honda M."/>
            <person name="Hosokawa S."/>
            <person name="Ichikawa Y."/>
            <person name="Idonuma A."/>
            <person name="Iijima M."/>
            <person name="Ikeda M."/>
            <person name="Ikeno M."/>
            <person name="Ito K."/>
            <person name="Ito S."/>
            <person name="Ito T."/>
            <person name="Ito Y."/>
            <person name="Ito Y."/>
            <person name="Iwabuchi A."/>
            <person name="Kamiya K."/>
            <person name="Karasawa W."/>
            <person name="Kurita K."/>
            <person name="Katagiri S."/>
            <person name="Kikuta A."/>
            <person name="Kobayashi H."/>
            <person name="Kobayashi N."/>
            <person name="Machita K."/>
            <person name="Maehara T."/>
            <person name="Masukawa M."/>
            <person name="Mizubayashi T."/>
            <person name="Mukai Y."/>
            <person name="Nagasaki H."/>
            <person name="Nagata Y."/>
            <person name="Naito S."/>
            <person name="Nakashima M."/>
            <person name="Nakama Y."/>
            <person name="Nakamichi Y."/>
            <person name="Nakamura M."/>
            <person name="Meguro A."/>
            <person name="Negishi M."/>
            <person name="Ohta I."/>
            <person name="Ohta T."/>
            <person name="Okamoto M."/>
            <person name="Ono N."/>
            <person name="Saji S."/>
            <person name="Sakaguchi M."/>
            <person name="Sakai K."/>
            <person name="Shibata M."/>
            <person name="Shimokawa T."/>
            <person name="Song J."/>
            <person name="Takazaki Y."/>
            <person name="Terasawa K."/>
            <person name="Tsugane M."/>
            <person name="Tsuji K."/>
            <person name="Ueda S."/>
            <person name="Waki K."/>
            <person name="Yamagata H."/>
            <person name="Yamamoto M."/>
            <person name="Yamamoto S."/>
            <person name="Yamane H."/>
            <person name="Yoshiki S."/>
            <person name="Yoshihara R."/>
            <person name="Yukawa K."/>
            <person name="Zhong H."/>
            <person name="Yano M."/>
            <person name="Yuan Q."/>
            <person name="Ouyang S."/>
            <person name="Liu J."/>
            <person name="Jones K.M."/>
            <person name="Gansberger K."/>
            <person name="Moffat K."/>
            <person name="Hill J."/>
            <person name="Bera J."/>
            <person name="Fadrosh D."/>
            <person name="Jin S."/>
            <person name="Johri S."/>
            <person name="Kim M."/>
            <person name="Overton L."/>
            <person name="Reardon M."/>
            <person name="Tsitrin T."/>
            <person name="Vuong H."/>
            <person name="Weaver B."/>
            <person name="Ciecko A."/>
            <person name="Tallon L."/>
            <person name="Jackson J."/>
            <person name="Pai G."/>
            <person name="Aken S.V."/>
            <person name="Utterback T."/>
            <person name="Reidmuller S."/>
            <person name="Feldblyum T."/>
            <person name="Hsiao J."/>
            <person name="Zismann V."/>
            <person name="Iobst S."/>
            <person name="de Vazeille A.R."/>
            <person name="Buell C.R."/>
            <person name="Ying K."/>
            <person name="Li Y."/>
            <person name="Lu T."/>
            <person name="Huang Y."/>
            <person name="Zhao Q."/>
            <person name="Feng Q."/>
            <person name="Zhang L."/>
            <person name="Zhu J."/>
            <person name="Weng Q."/>
            <person name="Mu J."/>
            <person name="Lu Y."/>
            <person name="Fan D."/>
            <person name="Liu Y."/>
            <person name="Guan J."/>
            <person name="Zhang Y."/>
            <person name="Yu S."/>
            <person name="Liu X."/>
            <person name="Zhang Y."/>
            <person name="Hong G."/>
            <person name="Han B."/>
            <person name="Choisne N."/>
            <person name="Demange N."/>
            <person name="Orjeda G."/>
            <person name="Samain S."/>
            <person name="Cattolico L."/>
            <person name="Pelletier E."/>
            <person name="Couloux A."/>
            <person name="Segurens B."/>
            <person name="Wincker P."/>
            <person name="D'Hont A."/>
            <person name="Scarpelli C."/>
            <person name="Weissenbach J."/>
            <person name="Salanoubat M."/>
            <person name="Quetier F."/>
            <person name="Yu Y."/>
            <person name="Kim H.R."/>
            <person name="Rambo T."/>
            <person name="Currie J."/>
            <person name="Collura K."/>
            <person name="Luo M."/>
            <person name="Yang T."/>
            <person name="Ammiraju J.S.S."/>
            <person name="Engler F."/>
            <person name="Soderlund C."/>
            <person name="Wing R.A."/>
            <person name="Palmer L.E."/>
            <person name="de la Bastide M."/>
            <person name="Spiegel L."/>
            <person name="Nascimento L."/>
            <person name="Zutavern T."/>
            <person name="O'Shaughnessy A."/>
            <person name="Dike S."/>
            <person name="Dedhia N."/>
            <person name="Preston R."/>
            <person name="Balija V."/>
            <person name="McCombie W.R."/>
            <person name="Chow T."/>
            <person name="Chen H."/>
            <person name="Chung M."/>
            <person name="Chen C."/>
            <person name="Shaw J."/>
            <person name="Wu H."/>
            <person name="Hsiao K."/>
            <person name="Chao Y."/>
            <person name="Chu M."/>
            <person name="Cheng C."/>
            <person name="Hour A."/>
            <person name="Lee P."/>
            <person name="Lin S."/>
            <person name="Lin Y."/>
            <person name="Liou J."/>
            <person name="Liu S."/>
            <person name="Hsing Y."/>
            <person name="Raghuvanshi S."/>
            <person name="Mohanty A."/>
            <person name="Bharti A.K."/>
            <person name="Gaur A."/>
            <person name="Gupta V."/>
            <person name="Kumar D."/>
            <person name="Ravi V."/>
            <person name="Vij S."/>
            <person name="Kapur A."/>
            <person name="Khurana P."/>
            <person name="Khurana P."/>
            <person name="Khurana J.P."/>
            <person name="Tyagi A.K."/>
            <person name="Gaikwad K."/>
            <person name="Singh A."/>
            <person name="Dalal V."/>
            <person name="Srivastava S."/>
            <person name="Dixit A."/>
            <person name="Pal A.K."/>
            <person name="Ghazi I.A."/>
            <person name="Yadav M."/>
            <person name="Pandit A."/>
            <person name="Bhargava A."/>
            <person name="Sureshbabu K."/>
            <person name="Batra K."/>
            <person name="Sharma T.R."/>
            <person name="Mohapatra T."/>
            <person name="Singh N.K."/>
            <person name="Messing J."/>
            <person name="Nelson A.B."/>
            <person name="Fuks G."/>
            <person name="Kavchok S."/>
            <person name="Keizer G."/>
            <person name="Linton E."/>
            <person name="Llaca V."/>
            <person name="Song R."/>
            <person name="Tanyolac B."/>
            <person name="Young S."/>
            <person name="Ho-Il K."/>
            <person name="Hahn J.H."/>
            <person name="Sangsakoo G."/>
            <person name="Vanavichit A."/>
            <person name="de Mattos Luiz.A.T."/>
            <person name="Zimmer P.D."/>
            <person name="Malone G."/>
            <person name="Dellagostin O."/>
            <person name="de Oliveira A.C."/>
            <person name="Bevan M."/>
            <person name="Bancroft I."/>
            <person name="Minx P."/>
            <person name="Cordum H."/>
            <person name="Wilson R."/>
            <person name="Cheng Z."/>
            <person name="Jin W."/>
            <person name="Jiang J."/>
            <person name="Leong S.A."/>
            <person name="Iwama H."/>
            <person name="Gojobori T."/>
            <person name="Itoh T."/>
            <person name="Niimura Y."/>
            <person name="Fujii Y."/>
            <person name="Habara T."/>
            <person name="Sakai H."/>
            <person name="Sato Y."/>
            <person name="Wilson G."/>
            <person name="Kumar K."/>
            <person name="McCouch S."/>
            <person name="Juretic N."/>
            <person name="Hoen D."/>
            <person name="Wright S."/>
            <person name="Bruskiewich R."/>
            <person name="Bureau T."/>
            <person name="Miyao A."/>
            <person name="Hirochika H."/>
            <person name="Nishikawa T."/>
            <person name="Kadowaki K."/>
            <person name="Sugiura M."/>
            <person name="Burr B."/>
            <person name="Sasaki T."/>
        </authorList>
    </citation>
    <scope>NUCLEOTIDE SEQUENCE [LARGE SCALE GENOMIC DNA]</scope>
    <source>
        <strain evidence="3">cv. Nipponbare</strain>
    </source>
</reference>
<feature type="region of interest" description="Disordered" evidence="1">
    <location>
        <begin position="161"/>
        <end position="201"/>
    </location>
</feature>
<evidence type="ECO:0000256" key="1">
    <source>
        <dbReference type="SAM" id="MobiDB-lite"/>
    </source>
</evidence>
<sequence>MVADPAPPPSDLAPPQLDLASPLSDLGCGGAGAASVTEAQEALAGGGRHDGRGRQDGGGGTGGRGELEGAAAMASRRGGTIAVAGKRGGAGGRQQAWWLWLAGEASGRHDGGDAVGGARRRGRWPCNARRSPGGRHGERRRGQWPWREEAWPRRVSVRHDEADWRGGGGRGLRIRRGGQRRHVETGPQGRRCTGAHAPTKV</sequence>